<dbReference type="Proteomes" id="UP000824178">
    <property type="component" value="Unassembled WGS sequence"/>
</dbReference>
<proteinExistence type="predicted"/>
<organism evidence="1 2">
    <name type="scientific">Candidatus Faecalibacterium intestinavium</name>
    <dbReference type="NCBI Taxonomy" id="2838580"/>
    <lineage>
        <taxon>Bacteria</taxon>
        <taxon>Bacillati</taxon>
        <taxon>Bacillota</taxon>
        <taxon>Clostridia</taxon>
        <taxon>Eubacteriales</taxon>
        <taxon>Oscillospiraceae</taxon>
        <taxon>Faecalibacterium</taxon>
    </lineage>
</organism>
<evidence type="ECO:0000313" key="1">
    <source>
        <dbReference type="EMBL" id="MBU3819294.1"/>
    </source>
</evidence>
<accession>A0A9E2NRU1</accession>
<dbReference type="AlphaFoldDB" id="A0A9E2NRU1"/>
<gene>
    <name evidence="1" type="ORF">H9864_02810</name>
</gene>
<name>A0A9E2NRU1_9FIRM</name>
<evidence type="ECO:0000313" key="2">
    <source>
        <dbReference type="Proteomes" id="UP000824178"/>
    </source>
</evidence>
<sequence>MTELLERYLERFGENFPIFALAGLDDRQIEALLRQALETGELFRPSDPGEDALY</sequence>
<dbReference type="EMBL" id="JAHLFH010000056">
    <property type="protein sequence ID" value="MBU3819294.1"/>
    <property type="molecule type" value="Genomic_DNA"/>
</dbReference>
<reference evidence="1" key="2">
    <citation type="submission" date="2021-04" db="EMBL/GenBank/DDBJ databases">
        <authorList>
            <person name="Gilroy R."/>
        </authorList>
    </citation>
    <scope>NUCLEOTIDE SEQUENCE</scope>
    <source>
        <strain evidence="1">742</strain>
    </source>
</reference>
<protein>
    <submittedName>
        <fullName evidence="1">Uncharacterized protein</fullName>
    </submittedName>
</protein>
<reference evidence="1" key="1">
    <citation type="journal article" date="2021" name="PeerJ">
        <title>Extensive microbial diversity within the chicken gut microbiome revealed by metagenomics and culture.</title>
        <authorList>
            <person name="Gilroy R."/>
            <person name="Ravi A."/>
            <person name="Getino M."/>
            <person name="Pursley I."/>
            <person name="Horton D.L."/>
            <person name="Alikhan N.F."/>
            <person name="Baker D."/>
            <person name="Gharbi K."/>
            <person name="Hall N."/>
            <person name="Watson M."/>
            <person name="Adriaenssens E.M."/>
            <person name="Foster-Nyarko E."/>
            <person name="Jarju S."/>
            <person name="Secka A."/>
            <person name="Antonio M."/>
            <person name="Oren A."/>
            <person name="Chaudhuri R.R."/>
            <person name="La Ragione R."/>
            <person name="Hildebrand F."/>
            <person name="Pallen M.J."/>
        </authorList>
    </citation>
    <scope>NUCLEOTIDE SEQUENCE</scope>
    <source>
        <strain evidence="1">742</strain>
    </source>
</reference>
<comment type="caution">
    <text evidence="1">The sequence shown here is derived from an EMBL/GenBank/DDBJ whole genome shotgun (WGS) entry which is preliminary data.</text>
</comment>